<dbReference type="InterPro" id="IPR039420">
    <property type="entry name" value="WalR-like"/>
</dbReference>
<evidence type="ECO:0000256" key="4">
    <source>
        <dbReference type="ARBA" id="ARBA00023163"/>
    </source>
</evidence>
<dbReference type="PROSITE" id="PS50110">
    <property type="entry name" value="RESPONSE_REGULATORY"/>
    <property type="match status" value="1"/>
</dbReference>
<keyword evidence="1 5" id="KW-0597">Phosphoprotein</keyword>
<evidence type="ECO:0000256" key="3">
    <source>
        <dbReference type="ARBA" id="ARBA00023125"/>
    </source>
</evidence>
<comment type="caution">
    <text evidence="8">The sequence shown here is derived from an EMBL/GenBank/DDBJ whole genome shotgun (WGS) entry which is preliminary data.</text>
</comment>
<dbReference type="SUPFAM" id="SSF46894">
    <property type="entry name" value="C-terminal effector domain of the bipartite response regulators"/>
    <property type="match status" value="1"/>
</dbReference>
<dbReference type="Pfam" id="PF00196">
    <property type="entry name" value="GerE"/>
    <property type="match status" value="1"/>
</dbReference>
<dbReference type="InterPro" id="IPR000792">
    <property type="entry name" value="Tscrpt_reg_LuxR_C"/>
</dbReference>
<dbReference type="SMART" id="SM00448">
    <property type="entry name" value="REC"/>
    <property type="match status" value="1"/>
</dbReference>
<keyword evidence="3" id="KW-0238">DNA-binding</keyword>
<evidence type="ECO:0000259" key="6">
    <source>
        <dbReference type="PROSITE" id="PS50043"/>
    </source>
</evidence>
<evidence type="ECO:0000313" key="8">
    <source>
        <dbReference type="EMBL" id="CAG2158200.1"/>
    </source>
</evidence>
<evidence type="ECO:0000256" key="1">
    <source>
        <dbReference type="ARBA" id="ARBA00022553"/>
    </source>
</evidence>
<feature type="domain" description="Response regulatory" evidence="7">
    <location>
        <begin position="3"/>
        <end position="119"/>
    </location>
</feature>
<keyword evidence="2" id="KW-0805">Transcription regulation</keyword>
<dbReference type="Proteomes" id="UP000672657">
    <property type="component" value="Unassembled WGS sequence"/>
</dbReference>
<dbReference type="PROSITE" id="PS50043">
    <property type="entry name" value="HTH_LUXR_2"/>
    <property type="match status" value="1"/>
</dbReference>
<dbReference type="PANTHER" id="PTHR43214">
    <property type="entry name" value="TWO-COMPONENT RESPONSE REGULATOR"/>
    <property type="match status" value="1"/>
</dbReference>
<dbReference type="RefSeq" id="WP_211956731.1">
    <property type="nucleotide sequence ID" value="NZ_CAJPVI010000045.1"/>
</dbReference>
<evidence type="ECO:0000256" key="5">
    <source>
        <dbReference type="PROSITE-ProRule" id="PRU00169"/>
    </source>
</evidence>
<evidence type="ECO:0000313" key="9">
    <source>
        <dbReference type="Proteomes" id="UP000672657"/>
    </source>
</evidence>
<accession>A0ABM8TQM0</accession>
<dbReference type="InterPro" id="IPR011006">
    <property type="entry name" value="CheY-like_superfamily"/>
</dbReference>
<feature type="modified residue" description="4-aspartylphosphate" evidence="5">
    <location>
        <position position="54"/>
    </location>
</feature>
<dbReference type="CDD" id="cd17535">
    <property type="entry name" value="REC_NarL-like"/>
    <property type="match status" value="1"/>
</dbReference>
<reference evidence="8 9" key="1">
    <citation type="submission" date="2021-03" db="EMBL/GenBank/DDBJ databases">
        <authorList>
            <person name="Peeters C."/>
        </authorList>
    </citation>
    <scope>NUCLEOTIDE SEQUENCE [LARGE SCALE GENOMIC DNA]</scope>
    <source>
        <strain evidence="8 9">LMG 26411</strain>
    </source>
</reference>
<evidence type="ECO:0000259" key="7">
    <source>
        <dbReference type="PROSITE" id="PS50110"/>
    </source>
</evidence>
<dbReference type="SMART" id="SM00421">
    <property type="entry name" value="HTH_LUXR"/>
    <property type="match status" value="1"/>
</dbReference>
<sequence length="210" mass="23608">MIRIALVDDHTIFREGLKRLLMDEGGFSVVAEACNGPDALTAIRTHEFDVLVLDISMPGRSGLDLIPSIRSEKPLLPIVVLSMYPAEQYAVRAFEAGASGYVTKDMDAVELVASIRKVVQGKRYFSPQVAERVMYNLDRVNGQLPHRDLSSREYEIMRLIVQGVRLTEIGRQFFLSVKTVSTYRSRILKKIGVGTNAELVQYALRHKLID</sequence>
<dbReference type="InterPro" id="IPR016032">
    <property type="entry name" value="Sig_transdc_resp-reg_C-effctor"/>
</dbReference>
<protein>
    <submittedName>
        <fullName evidence="8">Response regulator UvrY</fullName>
    </submittedName>
</protein>
<dbReference type="PANTHER" id="PTHR43214:SF41">
    <property type="entry name" value="NITRATE_NITRITE RESPONSE REGULATOR PROTEIN NARP"/>
    <property type="match status" value="1"/>
</dbReference>
<dbReference type="CDD" id="cd06170">
    <property type="entry name" value="LuxR_C_like"/>
    <property type="match status" value="1"/>
</dbReference>
<feature type="domain" description="HTH luxR-type" evidence="6">
    <location>
        <begin position="142"/>
        <end position="207"/>
    </location>
</feature>
<dbReference type="SUPFAM" id="SSF52172">
    <property type="entry name" value="CheY-like"/>
    <property type="match status" value="1"/>
</dbReference>
<dbReference type="InterPro" id="IPR001789">
    <property type="entry name" value="Sig_transdc_resp-reg_receiver"/>
</dbReference>
<keyword evidence="4" id="KW-0804">Transcription</keyword>
<evidence type="ECO:0000256" key="2">
    <source>
        <dbReference type="ARBA" id="ARBA00023015"/>
    </source>
</evidence>
<dbReference type="EMBL" id="CAJPVI010000045">
    <property type="protein sequence ID" value="CAG2158200.1"/>
    <property type="molecule type" value="Genomic_DNA"/>
</dbReference>
<dbReference type="PRINTS" id="PR00038">
    <property type="entry name" value="HTHLUXR"/>
</dbReference>
<proteinExistence type="predicted"/>
<gene>
    <name evidence="8" type="primary">uvrY_3</name>
    <name evidence="8" type="ORF">LMG26411_05878</name>
</gene>
<organism evidence="8 9">
    <name type="scientific">Cupriavidus numazuensis</name>
    <dbReference type="NCBI Taxonomy" id="221992"/>
    <lineage>
        <taxon>Bacteria</taxon>
        <taxon>Pseudomonadati</taxon>
        <taxon>Pseudomonadota</taxon>
        <taxon>Betaproteobacteria</taxon>
        <taxon>Burkholderiales</taxon>
        <taxon>Burkholderiaceae</taxon>
        <taxon>Cupriavidus</taxon>
    </lineage>
</organism>
<name>A0ABM8TQM0_9BURK</name>
<dbReference type="Pfam" id="PF00072">
    <property type="entry name" value="Response_reg"/>
    <property type="match status" value="1"/>
</dbReference>
<dbReference type="InterPro" id="IPR058245">
    <property type="entry name" value="NreC/VraR/RcsB-like_REC"/>
</dbReference>
<keyword evidence="9" id="KW-1185">Reference proteome</keyword>
<dbReference type="Gene3D" id="3.40.50.2300">
    <property type="match status" value="1"/>
</dbReference>